<dbReference type="PANTHER" id="PTHR12184">
    <property type="entry name" value="UBIQUINOL-CYTOCHROME C REDUCTASE COMPLEX ASSEMBLY FACTOR 1 FAMILY MEMBER"/>
    <property type="match status" value="1"/>
</dbReference>
<sequence>IREISVGDQYGKINAPVRLVSTVETKPLQKDEGFIKKLLNKIPFLNVNKSRIMASGYLLYEGVADKINYVEFFEELNLPDTFYSWFVITELHIWMISVRAMAEGDAGRMLRNYLVEALWADVQQRVKKLGASNPAVARLQIAELSEQLQAAIIGYDEGLQSDDTILAGALWRRFYQQGEVEPSCLNRLVKYTRRHVSGYYFNQSIL</sequence>
<organism evidence="3 4">
    <name type="scientific">Asbolus verrucosus</name>
    <name type="common">Desert ironclad beetle</name>
    <dbReference type="NCBI Taxonomy" id="1661398"/>
    <lineage>
        <taxon>Eukaryota</taxon>
        <taxon>Metazoa</taxon>
        <taxon>Ecdysozoa</taxon>
        <taxon>Arthropoda</taxon>
        <taxon>Hexapoda</taxon>
        <taxon>Insecta</taxon>
        <taxon>Pterygota</taxon>
        <taxon>Neoptera</taxon>
        <taxon>Endopterygota</taxon>
        <taxon>Coleoptera</taxon>
        <taxon>Polyphaga</taxon>
        <taxon>Cucujiformia</taxon>
        <taxon>Tenebrionidae</taxon>
        <taxon>Pimeliinae</taxon>
        <taxon>Asbolus</taxon>
    </lineage>
</organism>
<dbReference type="OrthoDB" id="4007at2759"/>
<evidence type="ECO:0000313" key="4">
    <source>
        <dbReference type="Proteomes" id="UP000292052"/>
    </source>
</evidence>
<gene>
    <name evidence="3" type="ORF">BDFB_009321</name>
</gene>
<protein>
    <submittedName>
        <fullName evidence="3">Ubiquinol-cytochrome-c reductase complex assembly factor 1</fullName>
    </submittedName>
</protein>
<comment type="similarity">
    <text evidence="1">Belongs to the CBP3 family.</text>
</comment>
<dbReference type="AlphaFoldDB" id="A0A482WE61"/>
<proteinExistence type="inferred from homology"/>
<comment type="caution">
    <text evidence="3">The sequence shown here is derived from an EMBL/GenBank/DDBJ whole genome shotgun (WGS) entry which is preliminary data.</text>
</comment>
<reference evidence="3 4" key="1">
    <citation type="submission" date="2017-03" db="EMBL/GenBank/DDBJ databases">
        <title>Genome of the blue death feigning beetle - Asbolus verrucosus.</title>
        <authorList>
            <person name="Rider S.D."/>
        </authorList>
    </citation>
    <scope>NUCLEOTIDE SEQUENCE [LARGE SCALE GENOMIC DNA]</scope>
    <source>
        <strain evidence="3">Butters</strain>
        <tissue evidence="3">Head and leg muscle</tissue>
    </source>
</reference>
<dbReference type="Pfam" id="PF03981">
    <property type="entry name" value="Ubiq_cyt_C_chap"/>
    <property type="match status" value="1"/>
</dbReference>
<accession>A0A482WE61</accession>
<dbReference type="GO" id="GO:0005739">
    <property type="term" value="C:mitochondrion"/>
    <property type="evidence" value="ECO:0007669"/>
    <property type="project" value="TreeGrafter"/>
</dbReference>
<dbReference type="EMBL" id="QDEB01005009">
    <property type="protein sequence ID" value="RZC42783.1"/>
    <property type="molecule type" value="Genomic_DNA"/>
</dbReference>
<dbReference type="STRING" id="1661398.A0A482WE61"/>
<dbReference type="PANTHER" id="PTHR12184:SF1">
    <property type="entry name" value="UBIQUINOL-CYTOCHROME-C REDUCTASE COMPLEX ASSEMBLY FACTOR 1"/>
    <property type="match status" value="1"/>
</dbReference>
<dbReference type="Proteomes" id="UP000292052">
    <property type="component" value="Unassembled WGS sequence"/>
</dbReference>
<keyword evidence="4" id="KW-1185">Reference proteome</keyword>
<evidence type="ECO:0000259" key="2">
    <source>
        <dbReference type="Pfam" id="PF03981"/>
    </source>
</evidence>
<dbReference type="GO" id="GO:0034551">
    <property type="term" value="P:mitochondrial respiratory chain complex III assembly"/>
    <property type="evidence" value="ECO:0007669"/>
    <property type="project" value="TreeGrafter"/>
</dbReference>
<feature type="non-terminal residue" evidence="3">
    <location>
        <position position="1"/>
    </location>
</feature>
<feature type="domain" description="Ubiquinol-cytochrome c chaperone" evidence="2">
    <location>
        <begin position="74"/>
        <end position="196"/>
    </location>
</feature>
<dbReference type="InterPro" id="IPR021150">
    <property type="entry name" value="Ubiq_cyt_c_chap"/>
</dbReference>
<name>A0A482WE61_ASBVE</name>
<evidence type="ECO:0000256" key="1">
    <source>
        <dbReference type="ARBA" id="ARBA00006407"/>
    </source>
</evidence>
<evidence type="ECO:0000313" key="3">
    <source>
        <dbReference type="EMBL" id="RZC42783.1"/>
    </source>
</evidence>
<dbReference type="InterPro" id="IPR007129">
    <property type="entry name" value="Ubiqinol_cyt_c_chaperone_CPB3"/>
</dbReference>